<accession>A0A0A9X6A9</accession>
<name>A0A0A9X6A9_LYGHE</name>
<protein>
    <submittedName>
        <fullName evidence="1">Putative nuclease HARBI1</fullName>
    </submittedName>
</protein>
<organism evidence="1">
    <name type="scientific">Lygus hesperus</name>
    <name type="common">Western plant bug</name>
    <dbReference type="NCBI Taxonomy" id="30085"/>
    <lineage>
        <taxon>Eukaryota</taxon>
        <taxon>Metazoa</taxon>
        <taxon>Ecdysozoa</taxon>
        <taxon>Arthropoda</taxon>
        <taxon>Hexapoda</taxon>
        <taxon>Insecta</taxon>
        <taxon>Pterygota</taxon>
        <taxon>Neoptera</taxon>
        <taxon>Paraneoptera</taxon>
        <taxon>Hemiptera</taxon>
        <taxon>Heteroptera</taxon>
        <taxon>Panheteroptera</taxon>
        <taxon>Cimicomorpha</taxon>
        <taxon>Miridae</taxon>
        <taxon>Mirini</taxon>
        <taxon>Lygus</taxon>
    </lineage>
</organism>
<proteinExistence type="predicted"/>
<gene>
    <name evidence="1" type="primary">harbi1_0</name>
    <name evidence="1" type="ORF">CM83_9275</name>
</gene>
<evidence type="ECO:0000313" key="1">
    <source>
        <dbReference type="EMBL" id="JAG14363.1"/>
    </source>
</evidence>
<dbReference type="EMBL" id="GBHO01029241">
    <property type="protein sequence ID" value="JAG14363.1"/>
    <property type="molecule type" value="Transcribed_RNA"/>
</dbReference>
<sequence length="167" mass="19407">MDIEEIASRIIWSEENSSDDEFERPSRPRKPRFLRDSLDHFQDLDDFDFSKRFRLSKGSALQVLVLIESRLEYPTDKNDAVAPMNQLLLALRYYATGCTQLAAADFSGVSEPTSHRIVHRVSAALVSLYRQFIFLPRSESEIAKTQRDFYQEKLVWQLAKTLKCKQT</sequence>
<reference evidence="1" key="1">
    <citation type="journal article" date="2014" name="PLoS ONE">
        <title>Transcriptome-Based Identification of ABC Transporters in the Western Tarnished Plant Bug Lygus hesperus.</title>
        <authorList>
            <person name="Hull J.J."/>
            <person name="Chaney K."/>
            <person name="Geib S.M."/>
            <person name="Fabrick J.A."/>
            <person name="Brent C.S."/>
            <person name="Walsh D."/>
            <person name="Lavine L.C."/>
        </authorList>
    </citation>
    <scope>NUCLEOTIDE SEQUENCE</scope>
</reference>
<reference evidence="1" key="2">
    <citation type="submission" date="2014-07" db="EMBL/GenBank/DDBJ databases">
        <authorList>
            <person name="Hull J."/>
        </authorList>
    </citation>
    <scope>NUCLEOTIDE SEQUENCE</scope>
</reference>
<dbReference type="AlphaFoldDB" id="A0A0A9X6A9"/>